<dbReference type="GO" id="GO:0051453">
    <property type="term" value="P:regulation of intracellular pH"/>
    <property type="evidence" value="ECO:0007669"/>
    <property type="project" value="TreeGrafter"/>
</dbReference>
<evidence type="ECO:0000256" key="3">
    <source>
        <dbReference type="ARBA" id="ARBA00022475"/>
    </source>
</evidence>
<feature type="transmembrane region" description="Helical" evidence="10">
    <location>
        <begin position="107"/>
        <end position="129"/>
    </location>
</feature>
<evidence type="ECO:0000313" key="12">
    <source>
        <dbReference type="EMBL" id="MCP2166182.1"/>
    </source>
</evidence>
<dbReference type="RefSeq" id="WP_253772045.1">
    <property type="nucleotide sequence ID" value="NZ_JAMTCK010000006.1"/>
</dbReference>
<name>A0AAE3GF32_9PSEU</name>
<evidence type="ECO:0000256" key="10">
    <source>
        <dbReference type="RuleBase" id="RU366002"/>
    </source>
</evidence>
<evidence type="ECO:0000256" key="8">
    <source>
        <dbReference type="ARBA" id="ARBA00023136"/>
    </source>
</evidence>
<dbReference type="PANTHER" id="PTHR10110">
    <property type="entry name" value="SODIUM/HYDROGEN EXCHANGER"/>
    <property type="match status" value="1"/>
</dbReference>
<dbReference type="NCBIfam" id="TIGR00831">
    <property type="entry name" value="a_cpa1"/>
    <property type="match status" value="1"/>
</dbReference>
<dbReference type="Pfam" id="PF00999">
    <property type="entry name" value="Na_H_Exchanger"/>
    <property type="match status" value="1"/>
</dbReference>
<evidence type="ECO:0000256" key="2">
    <source>
        <dbReference type="ARBA" id="ARBA00022448"/>
    </source>
</evidence>
<dbReference type="InterPro" id="IPR006153">
    <property type="entry name" value="Cation/H_exchanger_TM"/>
</dbReference>
<gene>
    <name evidence="12" type="ORF">LX83_003041</name>
</gene>
<evidence type="ECO:0000256" key="1">
    <source>
        <dbReference type="ARBA" id="ARBA00004651"/>
    </source>
</evidence>
<feature type="transmembrane region" description="Helical" evidence="10">
    <location>
        <begin position="296"/>
        <end position="315"/>
    </location>
</feature>
<evidence type="ECO:0000256" key="6">
    <source>
        <dbReference type="ARBA" id="ARBA00023053"/>
    </source>
</evidence>
<feature type="transmembrane region" description="Helical" evidence="10">
    <location>
        <begin position="79"/>
        <end position="101"/>
    </location>
</feature>
<dbReference type="Gene3D" id="6.10.140.1330">
    <property type="match status" value="1"/>
</dbReference>
<feature type="transmembrane region" description="Helical" evidence="10">
    <location>
        <begin position="377"/>
        <end position="400"/>
    </location>
</feature>
<keyword evidence="7 10" id="KW-0406">Ion transport</keyword>
<feature type="transmembrane region" description="Helical" evidence="10">
    <location>
        <begin position="50"/>
        <end position="72"/>
    </location>
</feature>
<feature type="transmembrane region" description="Helical" evidence="10">
    <location>
        <begin position="177"/>
        <end position="198"/>
    </location>
</feature>
<dbReference type="GO" id="GO:0098719">
    <property type="term" value="P:sodium ion import across plasma membrane"/>
    <property type="evidence" value="ECO:0007669"/>
    <property type="project" value="TreeGrafter"/>
</dbReference>
<protein>
    <submittedName>
        <fullName evidence="12">Monovalent cation:H+ antiporter, CPA1 family</fullName>
    </submittedName>
</protein>
<organism evidence="12 13">
    <name type="scientific">Goodfellowiella coeruleoviolacea</name>
    <dbReference type="NCBI Taxonomy" id="334858"/>
    <lineage>
        <taxon>Bacteria</taxon>
        <taxon>Bacillati</taxon>
        <taxon>Actinomycetota</taxon>
        <taxon>Actinomycetes</taxon>
        <taxon>Pseudonocardiales</taxon>
        <taxon>Pseudonocardiaceae</taxon>
        <taxon>Goodfellowiella</taxon>
    </lineage>
</organism>
<dbReference type="GO" id="GO:0005886">
    <property type="term" value="C:plasma membrane"/>
    <property type="evidence" value="ECO:0007669"/>
    <property type="project" value="UniProtKB-SubCell"/>
</dbReference>
<feature type="transmembrane region" description="Helical" evidence="10">
    <location>
        <begin position="263"/>
        <end position="284"/>
    </location>
</feature>
<keyword evidence="6 10" id="KW-0915">Sodium</keyword>
<evidence type="ECO:0000256" key="4">
    <source>
        <dbReference type="ARBA" id="ARBA00022692"/>
    </source>
</evidence>
<feature type="transmembrane region" description="Helical" evidence="10">
    <location>
        <begin position="336"/>
        <end position="357"/>
    </location>
</feature>
<keyword evidence="3 10" id="KW-1003">Cell membrane</keyword>
<keyword evidence="4 10" id="KW-0812">Transmembrane</keyword>
<evidence type="ECO:0000313" key="13">
    <source>
        <dbReference type="Proteomes" id="UP001206128"/>
    </source>
</evidence>
<feature type="transmembrane region" description="Helical" evidence="10">
    <location>
        <begin position="218"/>
        <end position="242"/>
    </location>
</feature>
<proteinExistence type="inferred from homology"/>
<dbReference type="AlphaFoldDB" id="A0AAE3GF32"/>
<dbReference type="InterPro" id="IPR018422">
    <property type="entry name" value="Cation/H_exchanger_CPA1"/>
</dbReference>
<dbReference type="InterPro" id="IPR004705">
    <property type="entry name" value="Cation/H_exchanger_CPA1_bac"/>
</dbReference>
<keyword evidence="9 10" id="KW-0739">Sodium transport</keyword>
<keyword evidence="10" id="KW-0050">Antiport</keyword>
<dbReference type="PANTHER" id="PTHR10110:SF86">
    <property type="entry name" value="SODIUM_HYDROGEN EXCHANGER 7"/>
    <property type="match status" value="1"/>
</dbReference>
<keyword evidence="2 10" id="KW-0813">Transport</keyword>
<accession>A0AAE3GF32</accession>
<evidence type="ECO:0000256" key="5">
    <source>
        <dbReference type="ARBA" id="ARBA00022989"/>
    </source>
</evidence>
<keyword evidence="13" id="KW-1185">Reference proteome</keyword>
<reference evidence="12" key="1">
    <citation type="submission" date="2022-06" db="EMBL/GenBank/DDBJ databases">
        <title>Genomic Encyclopedia of Archaeal and Bacterial Type Strains, Phase II (KMG-II): from individual species to whole genera.</title>
        <authorList>
            <person name="Goeker M."/>
        </authorList>
    </citation>
    <scope>NUCLEOTIDE SEQUENCE</scope>
    <source>
        <strain evidence="12">DSM 43935</strain>
    </source>
</reference>
<feature type="domain" description="Cation/H+ exchanger transmembrane" evidence="11">
    <location>
        <begin position="7"/>
        <end position="400"/>
    </location>
</feature>
<comment type="function">
    <text evidence="10">Na(+)/H(+) antiporter that extrudes sodium in exchange for external protons.</text>
</comment>
<comment type="similarity">
    <text evidence="10">Belongs to the monovalent cation:proton antiporter 1 (CPA1) transporter (TC 2.A.36) family.</text>
</comment>
<dbReference type="Proteomes" id="UP001206128">
    <property type="component" value="Unassembled WGS sequence"/>
</dbReference>
<comment type="subcellular location">
    <subcellularLocation>
        <location evidence="1 10">Cell membrane</location>
        <topology evidence="1 10">Multi-pass membrane protein</topology>
    </subcellularLocation>
</comment>
<keyword evidence="5 10" id="KW-1133">Transmembrane helix</keyword>
<evidence type="ECO:0000256" key="7">
    <source>
        <dbReference type="ARBA" id="ARBA00023065"/>
    </source>
</evidence>
<dbReference type="GO" id="GO:0015385">
    <property type="term" value="F:sodium:proton antiporter activity"/>
    <property type="evidence" value="ECO:0007669"/>
    <property type="project" value="InterPro"/>
</dbReference>
<sequence>MHIVALLVGSLAVSAVARSRDWPAPLLLVAVGVAVSFVPGVPRIELDPELLLTVVLPPLLYSAALDSSYLSFRASVRPILSLGVGLVLVTAFAVALVASLLMPTLPFAAALVLGAVVAPPDAVSAAAIGRKLNLPRRLMTVLSGESLVNDATALTLYRVGITAVVSAGSSFGLGLRVFALATVVGVVVGLVIGLVVHAVRVRLSDPTMESVLGLVVPFSAYLLAEELSGSGVLAVVAAGLYLGHHSPKAGFSMRLQEQSVWNATDLLLEALVFGLIGLQTRWVIERLPEFGEPTWQLLLVAGAVLVTVIAVRALWVHLARLLPVRMLSSESDARHWPWGSVGVLSWAGMRGVVTLAAATGIPFETESGAPFPARGPIQFFAVVVTIGTLLLQGTTLPWLIRVLHVADPHEAERDQRAEVAARRATAKAALARLDQVLAKHSAHVPEQAAKHIAAQLHELVELNARAAVDRLELDPDDPKRRKHRAFRRMRQELLAAQRAALIDERDSGRLDDEVMRKVLHELDLTEAAVSGTGQRRL</sequence>
<comment type="caution">
    <text evidence="12">The sequence shown here is derived from an EMBL/GenBank/DDBJ whole genome shotgun (WGS) entry which is preliminary data.</text>
</comment>
<comment type="caution">
    <text evidence="10">Lacks conserved residue(s) required for the propagation of feature annotation.</text>
</comment>
<dbReference type="EMBL" id="JAMTCK010000006">
    <property type="protein sequence ID" value="MCP2166182.1"/>
    <property type="molecule type" value="Genomic_DNA"/>
</dbReference>
<dbReference type="GO" id="GO:0015386">
    <property type="term" value="F:potassium:proton antiporter activity"/>
    <property type="evidence" value="ECO:0007669"/>
    <property type="project" value="TreeGrafter"/>
</dbReference>
<keyword evidence="8 10" id="KW-0472">Membrane</keyword>
<evidence type="ECO:0000259" key="11">
    <source>
        <dbReference type="Pfam" id="PF00999"/>
    </source>
</evidence>
<evidence type="ECO:0000256" key="9">
    <source>
        <dbReference type="ARBA" id="ARBA00023201"/>
    </source>
</evidence>